<proteinExistence type="predicted"/>
<feature type="region of interest" description="Disordered" evidence="1">
    <location>
        <begin position="638"/>
        <end position="657"/>
    </location>
</feature>
<evidence type="ECO:0000313" key="2">
    <source>
        <dbReference type="EMBL" id="QOR60491.1"/>
    </source>
</evidence>
<protein>
    <submittedName>
        <fullName evidence="2">Uncharacterized protein</fullName>
    </submittedName>
</protein>
<name>A0A7S6NYK5_9PHYC</name>
<evidence type="ECO:0000256" key="1">
    <source>
        <dbReference type="SAM" id="MobiDB-lite"/>
    </source>
</evidence>
<dbReference type="EMBL" id="MK522038">
    <property type="protein sequence ID" value="QOR60491.1"/>
    <property type="molecule type" value="Genomic_DNA"/>
</dbReference>
<sequence length="1024" mass="100878">MPGCNTGRNVQKYKGGGGGSASTLQEALENSNVASINIELINGAKYIGDGSLLTNIPGVGGSVGTLQQVTTAGDSTNKTTNFTNSVTAIKTTGNVFVGAGLYGTSNVTANIFYGDGGCLANTAATAGLLEITNTGNATTQVVSFNHGTTSLTAASNVRVVGNVYATGFNGGGYHVTGLDAAKIDHGTLPVVRGGTGVTSSTGSGNLVLSAGPTLSGTITGGTFSGSHSGDGSALTHLNLGESNNTGTVPITRGGTGTNTLNNLITLGTHTTGDYVQSITGGNGITSGGASEGGTPTVAVDPKTSGGLVFESNQLAVDLGASSITGTLAVADGGTGTNTLNNLITLGTHTTGNYVQSITGGNGITSGGASEGGTPTVAVDPKSSGGLVFESNQLAVDLGASSITGTLAVADGGTGTNTLNNLITMGTHTTGDYVSTITGGDGIQSTGGTSGENVGHTLSLDLKSNHGLAIDSGELKVDLKSNGGLAFESGQLALKLNDQSITGDLGAGKGGTGITSYSTGDILYASGGSTLSKLVSNSTTSGWFLKCVSGSAPQWADVSQVGSSNQYAHLPGADITGGNYDGSTQGITWSVESDAAATANKIVKRDSSGKITATSFIGSVADFNAGRLDTARLPTIPESLGGTGATATTGTGNNVLSNGPTFTGTVTVSGTGGTFSGSHTGNGSGLTHLNLGDANNTGQVDVARGGTGATTTTGGGTGAKNVLSISPTFTGTISGGTFDGSHTGNGSGLTHLDLGDTTNTGQVAVARGGTGATTKTGTGDNVLSNGPTFQGTVTVSGTGSKFAGSGASLTNLPTDQFGSSTIGVGNGGTGQSGFTAKSVLIGGSSTQLSTVAPLNGTNQEQYLRFSTDGSGNQSIGWATVSSTGSGVNATEITNDPSCNIAFVKDGANSTSVHMDNKLKYDSQKGSLYTSNIVTSDTTSTGLNGISNTTSTHTLSVGTVVSIQETSTGDVLIVRGNGYFNDDVYIAKKLTMPSGSTLVADTIKVRSHNVKETMVIAERPASQIAF</sequence>
<reference evidence="2" key="1">
    <citation type="submission" date="2019-02" db="EMBL/GenBank/DDBJ databases">
        <authorList>
            <person name="Bachy C."/>
            <person name="Yung C.-M."/>
            <person name="Roux S."/>
            <person name="Sullivan M.B."/>
            <person name="Worden A.Z."/>
        </authorList>
    </citation>
    <scope>NUCLEOTIDE SEQUENCE</scope>
    <source>
        <strain evidence="2">BII-V2</strain>
    </source>
</reference>
<organism evidence="2">
    <name type="scientific">Bathycoccus sp. RCC716 virus 2</name>
    <dbReference type="NCBI Taxonomy" id="2530039"/>
    <lineage>
        <taxon>Viruses</taxon>
        <taxon>Varidnaviria</taxon>
        <taxon>Bamfordvirae</taxon>
        <taxon>Nucleocytoviricota</taxon>
        <taxon>Megaviricetes</taxon>
        <taxon>Algavirales</taxon>
        <taxon>Phycodnaviridae</taxon>
        <taxon>Prasinovirus</taxon>
    </lineage>
</organism>
<accession>A0A7S6NYK5</accession>